<proteinExistence type="predicted"/>
<evidence type="ECO:0000313" key="3">
    <source>
        <dbReference type="Proteomes" id="UP000053766"/>
    </source>
</evidence>
<dbReference type="GO" id="GO:0005737">
    <property type="term" value="C:cytoplasm"/>
    <property type="evidence" value="ECO:0007669"/>
    <property type="project" value="UniProtKB-ARBA"/>
</dbReference>
<dbReference type="PANTHER" id="PTHR19308">
    <property type="entry name" value="PHOSPHATIDYLCHOLINE TRANSFER PROTEIN"/>
    <property type="match status" value="1"/>
</dbReference>
<dbReference type="InterPro" id="IPR002913">
    <property type="entry name" value="START_lipid-bd_dom"/>
</dbReference>
<organism evidence="2 3">
    <name type="scientific">Dictyocaulus viviparus</name>
    <name type="common">Bovine lungworm</name>
    <dbReference type="NCBI Taxonomy" id="29172"/>
    <lineage>
        <taxon>Eukaryota</taxon>
        <taxon>Metazoa</taxon>
        <taxon>Ecdysozoa</taxon>
        <taxon>Nematoda</taxon>
        <taxon>Chromadorea</taxon>
        <taxon>Rhabditida</taxon>
        <taxon>Rhabditina</taxon>
        <taxon>Rhabditomorpha</taxon>
        <taxon>Strongyloidea</taxon>
        <taxon>Metastrongylidae</taxon>
        <taxon>Dictyocaulus</taxon>
    </lineage>
</organism>
<dbReference type="SUPFAM" id="SSF55961">
    <property type="entry name" value="Bet v1-like"/>
    <property type="match status" value="1"/>
</dbReference>
<dbReference type="PANTHER" id="PTHR19308:SF14">
    <property type="entry name" value="START DOMAIN-CONTAINING PROTEIN"/>
    <property type="match status" value="1"/>
</dbReference>
<dbReference type="GO" id="GO:0008289">
    <property type="term" value="F:lipid binding"/>
    <property type="evidence" value="ECO:0007669"/>
    <property type="project" value="InterPro"/>
</dbReference>
<dbReference type="Gene3D" id="3.30.530.20">
    <property type="match status" value="1"/>
</dbReference>
<dbReference type="AlphaFoldDB" id="A0A0D8XQ36"/>
<dbReference type="STRING" id="29172.A0A0D8XQ36"/>
<evidence type="ECO:0000259" key="1">
    <source>
        <dbReference type="PROSITE" id="PS50848"/>
    </source>
</evidence>
<dbReference type="SMART" id="SM00234">
    <property type="entry name" value="START"/>
    <property type="match status" value="1"/>
</dbReference>
<reference evidence="3" key="2">
    <citation type="journal article" date="2016" name="Sci. Rep.">
        <title>Dictyocaulus viviparus genome, variome and transcriptome elucidate lungworm biology and support future intervention.</title>
        <authorList>
            <person name="McNulty S.N."/>
            <person name="Strube C."/>
            <person name="Rosa B.A."/>
            <person name="Martin J.C."/>
            <person name="Tyagi R."/>
            <person name="Choi Y.J."/>
            <person name="Wang Q."/>
            <person name="Hallsworth Pepin K."/>
            <person name="Zhang X."/>
            <person name="Ozersky P."/>
            <person name="Wilson R.K."/>
            <person name="Sternberg P.W."/>
            <person name="Gasser R.B."/>
            <person name="Mitreva M."/>
        </authorList>
    </citation>
    <scope>NUCLEOTIDE SEQUENCE [LARGE SCALE GENOMIC DNA]</scope>
    <source>
        <strain evidence="3">HannoverDv2000</strain>
    </source>
</reference>
<gene>
    <name evidence="2" type="ORF">DICVIV_07191</name>
</gene>
<dbReference type="Proteomes" id="UP000053766">
    <property type="component" value="Unassembled WGS sequence"/>
</dbReference>
<evidence type="ECO:0000313" key="2">
    <source>
        <dbReference type="EMBL" id="KJH46738.1"/>
    </source>
</evidence>
<dbReference type="PROSITE" id="PS50848">
    <property type="entry name" value="START"/>
    <property type="match status" value="1"/>
</dbReference>
<dbReference type="InterPro" id="IPR051213">
    <property type="entry name" value="START_lipid_transfer"/>
</dbReference>
<reference evidence="2 3" key="1">
    <citation type="submission" date="2013-11" db="EMBL/GenBank/DDBJ databases">
        <title>Draft genome of the bovine lungworm Dictyocaulus viviparus.</title>
        <authorList>
            <person name="Mitreva M."/>
        </authorList>
    </citation>
    <scope>NUCLEOTIDE SEQUENCE [LARGE SCALE GENOMIC DNA]</scope>
    <source>
        <strain evidence="2 3">HannoverDv2000</strain>
    </source>
</reference>
<dbReference type="CDD" id="cd00177">
    <property type="entry name" value="START"/>
    <property type="match status" value="1"/>
</dbReference>
<sequence>MVSSSELIVIGDEVMADMLKLVNSNDDDELWKVLWTEDEISLHTRKGDQQCHVDIIRCRTILKNTDLATVKALVSPWLPYRVQWDDIMQRCDLLQELENGYRLIHHVTKKKLPLSARDSVDIVSTKYESNRILMAARSVPTAGPRPTSDLVRTYQHLGGYCFWSTDENSVVFTMYFQCDLNVALPSFVQKLIDKAKPKFMYDKMKSLRKALNTIEIHPAHLEKF</sequence>
<dbReference type="Pfam" id="PF01852">
    <property type="entry name" value="START"/>
    <property type="match status" value="1"/>
</dbReference>
<name>A0A0D8XQ36_DICVI</name>
<dbReference type="InterPro" id="IPR023393">
    <property type="entry name" value="START-like_dom_sf"/>
</dbReference>
<protein>
    <submittedName>
        <fullName evidence="2">START domain protein</fullName>
    </submittedName>
</protein>
<accession>A0A0D8XQ36</accession>
<feature type="domain" description="START" evidence="1">
    <location>
        <begin position="27"/>
        <end position="216"/>
    </location>
</feature>
<dbReference type="EMBL" id="KN716337">
    <property type="protein sequence ID" value="KJH46738.1"/>
    <property type="molecule type" value="Genomic_DNA"/>
</dbReference>
<keyword evidence="3" id="KW-1185">Reference proteome</keyword>
<dbReference type="OrthoDB" id="5873740at2759"/>